<dbReference type="EMBL" id="FPKX01000026">
    <property type="protein sequence ID" value="SFZ97874.1"/>
    <property type="molecule type" value="Genomic_DNA"/>
</dbReference>
<reference evidence="6" key="1">
    <citation type="submission" date="2016-10" db="EMBL/GenBank/DDBJ databases">
        <authorList>
            <person name="de Groot N.N."/>
        </authorList>
    </citation>
    <scope>NUCLEOTIDE SEQUENCE</scope>
</reference>
<dbReference type="Pfam" id="PF00355">
    <property type="entry name" value="Rieske"/>
    <property type="match status" value="1"/>
</dbReference>
<evidence type="ECO:0000259" key="5">
    <source>
        <dbReference type="PROSITE" id="PS51296"/>
    </source>
</evidence>
<dbReference type="AlphaFoldDB" id="A0A1W1ECX5"/>
<protein>
    <submittedName>
        <fullName evidence="6">Ubiquinol-cytochrome C reductase iron-sulfur subunit</fullName>
        <ecNumber evidence="6">1.10.2.2</ecNumber>
    </submittedName>
</protein>
<dbReference type="GO" id="GO:0046872">
    <property type="term" value="F:metal ion binding"/>
    <property type="evidence" value="ECO:0007669"/>
    <property type="project" value="UniProtKB-KW"/>
</dbReference>
<name>A0A1W1ECX5_9ZZZZ</name>
<dbReference type="Gene3D" id="2.102.10.10">
    <property type="entry name" value="Rieske [2Fe-2S] iron-sulphur domain"/>
    <property type="match status" value="1"/>
</dbReference>
<keyword evidence="4" id="KW-0411">Iron-sulfur</keyword>
<proteinExistence type="predicted"/>
<dbReference type="EC" id="1.10.2.2" evidence="6"/>
<accession>A0A1W1ECX5</accession>
<keyword evidence="6" id="KW-0560">Oxidoreductase</keyword>
<dbReference type="GO" id="GO:0016491">
    <property type="term" value="F:oxidoreductase activity"/>
    <property type="evidence" value="ECO:0007669"/>
    <property type="project" value="UniProtKB-KW"/>
</dbReference>
<gene>
    <name evidence="6" type="ORF">MNB_SV-5-1400</name>
</gene>
<evidence type="ECO:0000256" key="1">
    <source>
        <dbReference type="ARBA" id="ARBA00022714"/>
    </source>
</evidence>
<feature type="domain" description="Rieske" evidence="5">
    <location>
        <begin position="104"/>
        <end position="188"/>
    </location>
</feature>
<sequence>MKRRSFLKLSGTTAMAIAIAPSLITQKLYAENGNLFQTFEKVQLKDAEGNALKVSTLITEENYIFNYPHAATPAIMVNLATPTEKDIKLKAEDGTEYLYSGGAGSKGTLVAYSAICPHQLTYPQKSMSMFQYVNEKGKTLAYDKGGVFVCSSHLSAFEPKQGGKVVGGPANQGLASIILEIDKDDNIWAVAVLGPVKFQEFFDAFKQDLKAEYGRRGAKKLVQTEAKVQILKNFSAELIQA</sequence>
<dbReference type="InterPro" id="IPR036922">
    <property type="entry name" value="Rieske_2Fe-2S_sf"/>
</dbReference>
<keyword evidence="3" id="KW-0408">Iron</keyword>
<organism evidence="6">
    <name type="scientific">hydrothermal vent metagenome</name>
    <dbReference type="NCBI Taxonomy" id="652676"/>
    <lineage>
        <taxon>unclassified sequences</taxon>
        <taxon>metagenomes</taxon>
        <taxon>ecological metagenomes</taxon>
    </lineage>
</organism>
<keyword evidence="2" id="KW-0479">Metal-binding</keyword>
<dbReference type="GO" id="GO:0051537">
    <property type="term" value="F:2 iron, 2 sulfur cluster binding"/>
    <property type="evidence" value="ECO:0007669"/>
    <property type="project" value="UniProtKB-KW"/>
</dbReference>
<dbReference type="InterPro" id="IPR017941">
    <property type="entry name" value="Rieske_2Fe-2S"/>
</dbReference>
<evidence type="ECO:0000256" key="2">
    <source>
        <dbReference type="ARBA" id="ARBA00022723"/>
    </source>
</evidence>
<dbReference type="PROSITE" id="PS51296">
    <property type="entry name" value="RIESKE"/>
    <property type="match status" value="1"/>
</dbReference>
<dbReference type="SUPFAM" id="SSF50022">
    <property type="entry name" value="ISP domain"/>
    <property type="match status" value="1"/>
</dbReference>
<evidence type="ECO:0000313" key="6">
    <source>
        <dbReference type="EMBL" id="SFZ97874.1"/>
    </source>
</evidence>
<keyword evidence="1" id="KW-0001">2Fe-2S</keyword>
<evidence type="ECO:0000256" key="3">
    <source>
        <dbReference type="ARBA" id="ARBA00023004"/>
    </source>
</evidence>
<evidence type="ECO:0000256" key="4">
    <source>
        <dbReference type="ARBA" id="ARBA00023014"/>
    </source>
</evidence>